<proteinExistence type="predicted"/>
<dbReference type="AlphaFoldDB" id="A0A5A7P018"/>
<dbReference type="InterPro" id="IPR001584">
    <property type="entry name" value="Integrase_cat-core"/>
</dbReference>
<dbReference type="GO" id="GO:0015074">
    <property type="term" value="P:DNA integration"/>
    <property type="evidence" value="ECO:0007669"/>
    <property type="project" value="InterPro"/>
</dbReference>
<dbReference type="Proteomes" id="UP000325081">
    <property type="component" value="Unassembled WGS sequence"/>
</dbReference>
<dbReference type="Gene3D" id="1.10.340.70">
    <property type="match status" value="1"/>
</dbReference>
<name>A0A5A7P018_STRAF</name>
<dbReference type="InterPro" id="IPR041588">
    <property type="entry name" value="Integrase_H2C2"/>
</dbReference>
<dbReference type="GO" id="GO:0003676">
    <property type="term" value="F:nucleic acid binding"/>
    <property type="evidence" value="ECO:0007669"/>
    <property type="project" value="InterPro"/>
</dbReference>
<dbReference type="Gene3D" id="3.30.420.10">
    <property type="entry name" value="Ribonuclease H-like superfamily/Ribonuclease H"/>
    <property type="match status" value="1"/>
</dbReference>
<dbReference type="InterPro" id="IPR012337">
    <property type="entry name" value="RNaseH-like_sf"/>
</dbReference>
<feature type="domain" description="Integrase catalytic" evidence="1">
    <location>
        <begin position="110"/>
        <end position="194"/>
    </location>
</feature>
<evidence type="ECO:0000313" key="3">
    <source>
        <dbReference type="Proteomes" id="UP000325081"/>
    </source>
</evidence>
<protein>
    <submittedName>
        <fullName evidence="2">Ty3-gypsy retrotransposon protein</fullName>
    </submittedName>
</protein>
<reference evidence="3" key="1">
    <citation type="journal article" date="2019" name="Curr. Biol.">
        <title>Genome Sequence of Striga asiatica Provides Insight into the Evolution of Plant Parasitism.</title>
        <authorList>
            <person name="Yoshida S."/>
            <person name="Kim S."/>
            <person name="Wafula E.K."/>
            <person name="Tanskanen J."/>
            <person name="Kim Y.M."/>
            <person name="Honaas L."/>
            <person name="Yang Z."/>
            <person name="Spallek T."/>
            <person name="Conn C.E."/>
            <person name="Ichihashi Y."/>
            <person name="Cheong K."/>
            <person name="Cui S."/>
            <person name="Der J.P."/>
            <person name="Gundlach H."/>
            <person name="Jiao Y."/>
            <person name="Hori C."/>
            <person name="Ishida J.K."/>
            <person name="Kasahara H."/>
            <person name="Kiba T."/>
            <person name="Kim M.S."/>
            <person name="Koo N."/>
            <person name="Laohavisit A."/>
            <person name="Lee Y.H."/>
            <person name="Lumba S."/>
            <person name="McCourt P."/>
            <person name="Mortimer J.C."/>
            <person name="Mutuku J.M."/>
            <person name="Nomura T."/>
            <person name="Sasaki-Sekimoto Y."/>
            <person name="Seto Y."/>
            <person name="Wang Y."/>
            <person name="Wakatake T."/>
            <person name="Sakakibara H."/>
            <person name="Demura T."/>
            <person name="Yamaguchi S."/>
            <person name="Yoneyama K."/>
            <person name="Manabe R.I."/>
            <person name="Nelson D.C."/>
            <person name="Schulman A.H."/>
            <person name="Timko M.P."/>
            <person name="dePamphilis C.W."/>
            <person name="Choi D."/>
            <person name="Shirasu K."/>
        </authorList>
    </citation>
    <scope>NUCLEOTIDE SEQUENCE [LARGE SCALE GENOMIC DNA]</scope>
    <source>
        <strain evidence="3">cv. UVA1</strain>
    </source>
</reference>
<organism evidence="2 3">
    <name type="scientific">Striga asiatica</name>
    <name type="common">Asiatic witchweed</name>
    <name type="synonym">Buchnera asiatica</name>
    <dbReference type="NCBI Taxonomy" id="4170"/>
    <lineage>
        <taxon>Eukaryota</taxon>
        <taxon>Viridiplantae</taxon>
        <taxon>Streptophyta</taxon>
        <taxon>Embryophyta</taxon>
        <taxon>Tracheophyta</taxon>
        <taxon>Spermatophyta</taxon>
        <taxon>Magnoliopsida</taxon>
        <taxon>eudicotyledons</taxon>
        <taxon>Gunneridae</taxon>
        <taxon>Pentapetalae</taxon>
        <taxon>asterids</taxon>
        <taxon>lamiids</taxon>
        <taxon>Lamiales</taxon>
        <taxon>Orobanchaceae</taxon>
        <taxon>Buchnereae</taxon>
        <taxon>Striga</taxon>
    </lineage>
</organism>
<dbReference type="SUPFAM" id="SSF53098">
    <property type="entry name" value="Ribonuclease H-like"/>
    <property type="match status" value="1"/>
</dbReference>
<dbReference type="FunFam" id="1.10.340.70:FF:000001">
    <property type="entry name" value="Retrovirus-related Pol polyprotein from transposon gypsy-like Protein"/>
    <property type="match status" value="1"/>
</dbReference>
<dbReference type="OrthoDB" id="2013610at2759"/>
<gene>
    <name evidence="2" type="ORF">STAS_01753</name>
</gene>
<dbReference type="Pfam" id="PF17921">
    <property type="entry name" value="Integrase_H2C2"/>
    <property type="match status" value="1"/>
</dbReference>
<dbReference type="EMBL" id="BKCP01000780">
    <property type="protein sequence ID" value="GER26123.1"/>
    <property type="molecule type" value="Genomic_DNA"/>
</dbReference>
<evidence type="ECO:0000259" key="1">
    <source>
        <dbReference type="PROSITE" id="PS50994"/>
    </source>
</evidence>
<dbReference type="InterPro" id="IPR052160">
    <property type="entry name" value="Gypsy_RT_Integrase-like"/>
</dbReference>
<evidence type="ECO:0000313" key="2">
    <source>
        <dbReference type="EMBL" id="GER26123.1"/>
    </source>
</evidence>
<dbReference type="PROSITE" id="PS50994">
    <property type="entry name" value="INTEGRASE"/>
    <property type="match status" value="1"/>
</dbReference>
<dbReference type="PANTHER" id="PTHR47266">
    <property type="entry name" value="ENDONUCLEASE-RELATED"/>
    <property type="match status" value="1"/>
</dbReference>
<comment type="caution">
    <text evidence="2">The sequence shown here is derived from an EMBL/GenBank/DDBJ whole genome shotgun (WGS) entry which is preliminary data.</text>
</comment>
<keyword evidence="3" id="KW-1185">Reference proteome</keyword>
<accession>A0A5A7P018</accession>
<sequence>MLRPSAQGGRGDASVADYERHNDLLLYRGRVFVPNEGQLREKILQHFHNSKLGGHSGFYRTWARMVNTFFWPRHQGTVRDYVARCDECQRTKADARWPGGLLQPFSAQGFGRTSRWISLKDCHWTELSMSSAYHPQTNGQTEVINCTLEQYLRCYVHQFPNQWDGYLPWAEYWYNTTYHSSTTATPFELVYGRKPPTLVSYAAGSAINDESVPHSREKAILGQPQVGWSLPSIGNKMKEFIHSSRTTVHWVHIGKNGVEIGVLMAPNSHQTSLWLVGSRARMAYSSWTEAVRVIMQLTCADENSRGKWHSQDSSRARICTRELAKEVTRAEMNFAG</sequence>
<dbReference type="InterPro" id="IPR036397">
    <property type="entry name" value="RNaseH_sf"/>
</dbReference>